<dbReference type="OrthoDB" id="206201at2759"/>
<evidence type="ECO:0000313" key="3">
    <source>
        <dbReference type="Proteomes" id="UP000015100"/>
    </source>
</evidence>
<accession>S8BBM7</accession>
<name>S8BBM7_DACHA</name>
<proteinExistence type="predicted"/>
<dbReference type="STRING" id="1284197.S8BBM7"/>
<keyword evidence="3" id="KW-1185">Reference proteome</keyword>
<dbReference type="PANTHER" id="PTHR35186:SF4">
    <property type="entry name" value="PRION-INHIBITION AND PROPAGATION HELO DOMAIN-CONTAINING PROTEIN"/>
    <property type="match status" value="1"/>
</dbReference>
<dbReference type="Pfam" id="PF24476">
    <property type="entry name" value="DUF7580"/>
    <property type="match status" value="1"/>
</dbReference>
<sequence>MIGDFSPFELAQESFPTISEVALKLAVETQDRAFGRLGSLLYIIILEDVSKLSYGQATIFETKIGAALNILERACMWPKDASSKGHSTMESIAAAKSNGRTKSLRDLKNLLNCGLKEFSLRRTEFDDLLTVLDQTVTVKNLTPKDLGIDSSPHGKTGNIPGYPQHVNEALYLALDVHTSCACPSQHLKSAKLRLDSMEEHNGAKIPFEVFFPGSPTHIRGSPNGEVWHETTLMVSMNRPVKKRKKKPPIQVEGIELLPGDFCHHLKTNLGYCIRFNLGFENTDLILRAYNSTKNLVRNVKPIQSLSLTNVLTRSGDKMTTKEKFYLGYILAKSVWQYYGSGWMRQPWSHNDIQFLEEQKSMGKSVVSSYRPYYHPNFSHDQIDTTECCLDGILLHRYPNILALAILLIEVIQGRPYDEQNNKPYSFTKIREYYWYAWNLTIGATLDCNIIYKEVIKKCLYGKLFKEAPFDEDNPKDGVDMRRDIIYKEIVFPLKCLLEVSTLSPEDEPIFKAIDGSGVRGVTYEQDFGHRSSVEGLSSRVQASPPSESNIAMFVADEDVPGEHSRPVNISRIRSRTPDSCKSRNWNSWVAERPKTRDDFEIAIICAVQPEYDAVALLID</sequence>
<protein>
    <recommendedName>
        <fullName evidence="1">DUF7580 domain-containing protein</fullName>
    </recommendedName>
</protein>
<dbReference type="EMBL" id="AQGS01000867">
    <property type="protein sequence ID" value="EPS36578.1"/>
    <property type="molecule type" value="Genomic_DNA"/>
</dbReference>
<evidence type="ECO:0000259" key="1">
    <source>
        <dbReference type="Pfam" id="PF24476"/>
    </source>
</evidence>
<evidence type="ECO:0000313" key="2">
    <source>
        <dbReference type="EMBL" id="EPS36578.1"/>
    </source>
</evidence>
<dbReference type="Proteomes" id="UP000015100">
    <property type="component" value="Unassembled WGS sequence"/>
</dbReference>
<feature type="domain" description="DUF7580" evidence="1">
    <location>
        <begin position="176"/>
        <end position="497"/>
    </location>
</feature>
<reference evidence="3" key="2">
    <citation type="submission" date="2013-04" db="EMBL/GenBank/DDBJ databases">
        <title>Genomic mechanisms accounting for the adaptation to parasitism in nematode-trapping fungi.</title>
        <authorList>
            <person name="Ahren D.G."/>
        </authorList>
    </citation>
    <scope>NUCLEOTIDE SEQUENCE [LARGE SCALE GENOMIC DNA]</scope>
    <source>
        <strain evidence="3">CBS 200.50</strain>
    </source>
</reference>
<dbReference type="AlphaFoldDB" id="S8BBM7"/>
<organism evidence="2 3">
    <name type="scientific">Dactylellina haptotyla (strain CBS 200.50)</name>
    <name type="common">Nematode-trapping fungus</name>
    <name type="synonym">Monacrosporium haptotylum</name>
    <dbReference type="NCBI Taxonomy" id="1284197"/>
    <lineage>
        <taxon>Eukaryota</taxon>
        <taxon>Fungi</taxon>
        <taxon>Dikarya</taxon>
        <taxon>Ascomycota</taxon>
        <taxon>Pezizomycotina</taxon>
        <taxon>Orbiliomycetes</taxon>
        <taxon>Orbiliales</taxon>
        <taxon>Orbiliaceae</taxon>
        <taxon>Dactylellina</taxon>
    </lineage>
</organism>
<dbReference type="PANTHER" id="PTHR35186">
    <property type="entry name" value="ANK_REP_REGION DOMAIN-CONTAINING PROTEIN"/>
    <property type="match status" value="1"/>
</dbReference>
<reference evidence="2 3" key="1">
    <citation type="journal article" date="2013" name="PLoS Genet.">
        <title>Genomic mechanisms accounting for the adaptation to parasitism in nematode-trapping fungi.</title>
        <authorList>
            <person name="Meerupati T."/>
            <person name="Andersson K.M."/>
            <person name="Friman E."/>
            <person name="Kumar D."/>
            <person name="Tunlid A."/>
            <person name="Ahren D."/>
        </authorList>
    </citation>
    <scope>NUCLEOTIDE SEQUENCE [LARGE SCALE GENOMIC DNA]</scope>
    <source>
        <strain evidence="2 3">CBS 200.50</strain>
    </source>
</reference>
<dbReference type="InterPro" id="IPR056002">
    <property type="entry name" value="DUF7580"/>
</dbReference>
<dbReference type="HOGENOM" id="CLU_441460_0_0_1"/>
<gene>
    <name evidence="2" type="ORF">H072_9839</name>
</gene>
<comment type="caution">
    <text evidence="2">The sequence shown here is derived from an EMBL/GenBank/DDBJ whole genome shotgun (WGS) entry which is preliminary data.</text>
</comment>